<keyword evidence="3" id="KW-0143">Chaperone</keyword>
<dbReference type="Gene3D" id="1.10.1710.10">
    <property type="entry name" value="ProQ/FinO domain"/>
    <property type="match status" value="1"/>
</dbReference>
<gene>
    <name evidence="6" type="ORF">J2W49_004820</name>
</gene>
<sequence length="250" mass="27458">MNATANDTPDNAAPAPDKASAAPSAGAARGPRGNRGRRPQRPAGERPAGPAPSRQHPVLDQLATLYPALFGEVLKPLKRGIFQDLLEAHPEAIDKDGLKAALALHTRSTRYLTVVASGQQRHNLAGEPVEDLTPEQVHHALIEVFRRRASRGREDLRPKLRQRILQAFEASGLSREEYAERVQGRDDEVNQLTQDALAEAALRAARDEALLRAFEASGQTVEAFADMYGMPVHEARRTLERAQARQQPRT</sequence>
<dbReference type="Pfam" id="PF04352">
    <property type="entry name" value="ProQ"/>
    <property type="match status" value="1"/>
</dbReference>
<feature type="compositionally biased region" description="Low complexity" evidence="4">
    <location>
        <begin position="1"/>
        <end position="31"/>
    </location>
</feature>
<dbReference type="PANTHER" id="PTHR38106:SF1">
    <property type="entry name" value="RNA CHAPERONE PROQ"/>
    <property type="match status" value="1"/>
</dbReference>
<dbReference type="SMART" id="SM00945">
    <property type="entry name" value="ProQ"/>
    <property type="match status" value="1"/>
</dbReference>
<keyword evidence="1" id="KW-0963">Cytoplasm</keyword>
<evidence type="ECO:0000256" key="2">
    <source>
        <dbReference type="ARBA" id="ARBA00022884"/>
    </source>
</evidence>
<protein>
    <submittedName>
        <fullName evidence="6">SRNA-binding protein</fullName>
    </submittedName>
</protein>
<dbReference type="PANTHER" id="PTHR38106">
    <property type="entry name" value="RNA CHAPERONE PROQ"/>
    <property type="match status" value="1"/>
</dbReference>
<feature type="region of interest" description="Disordered" evidence="4">
    <location>
        <begin position="1"/>
        <end position="56"/>
    </location>
</feature>
<accession>A0ABU1WV24</accession>
<dbReference type="RefSeq" id="WP_310321951.1">
    <property type="nucleotide sequence ID" value="NZ_JAVDWU010000014.1"/>
</dbReference>
<evidence type="ECO:0000256" key="3">
    <source>
        <dbReference type="ARBA" id="ARBA00023186"/>
    </source>
</evidence>
<reference evidence="6 7" key="1">
    <citation type="submission" date="2023-07" db="EMBL/GenBank/DDBJ databases">
        <title>Sorghum-associated microbial communities from plants grown in Nebraska, USA.</title>
        <authorList>
            <person name="Schachtman D."/>
        </authorList>
    </citation>
    <scope>NUCLEOTIDE SEQUENCE [LARGE SCALE GENOMIC DNA]</scope>
    <source>
        <strain evidence="6 7">4249</strain>
    </source>
</reference>
<keyword evidence="7" id="KW-1185">Reference proteome</keyword>
<evidence type="ECO:0000313" key="6">
    <source>
        <dbReference type="EMBL" id="MDR7152842.1"/>
    </source>
</evidence>
<proteinExistence type="predicted"/>
<evidence type="ECO:0000256" key="1">
    <source>
        <dbReference type="ARBA" id="ARBA00022490"/>
    </source>
</evidence>
<dbReference type="EMBL" id="JAVDWU010000014">
    <property type="protein sequence ID" value="MDR7152842.1"/>
    <property type="molecule type" value="Genomic_DNA"/>
</dbReference>
<dbReference type="InterPro" id="IPR036442">
    <property type="entry name" value="ProQ/FinO_sf"/>
</dbReference>
<dbReference type="SUPFAM" id="SSF48657">
    <property type="entry name" value="FinO-like"/>
    <property type="match status" value="1"/>
</dbReference>
<feature type="compositionally biased region" description="Low complexity" evidence="4">
    <location>
        <begin position="41"/>
        <end position="52"/>
    </location>
</feature>
<evidence type="ECO:0000259" key="5">
    <source>
        <dbReference type="SMART" id="SM00945"/>
    </source>
</evidence>
<organism evidence="6 7">
    <name type="scientific">Hydrogenophaga palleronii</name>
    <dbReference type="NCBI Taxonomy" id="65655"/>
    <lineage>
        <taxon>Bacteria</taxon>
        <taxon>Pseudomonadati</taxon>
        <taxon>Pseudomonadota</taxon>
        <taxon>Betaproteobacteria</taxon>
        <taxon>Burkholderiales</taxon>
        <taxon>Comamonadaceae</taxon>
        <taxon>Hydrogenophaga</taxon>
    </lineage>
</organism>
<evidence type="ECO:0000256" key="4">
    <source>
        <dbReference type="SAM" id="MobiDB-lite"/>
    </source>
</evidence>
<dbReference type="Proteomes" id="UP001265700">
    <property type="component" value="Unassembled WGS sequence"/>
</dbReference>
<name>A0ABU1WV24_9BURK</name>
<evidence type="ECO:0000313" key="7">
    <source>
        <dbReference type="Proteomes" id="UP001265700"/>
    </source>
</evidence>
<dbReference type="InterPro" id="IPR016103">
    <property type="entry name" value="ProQ/FinO"/>
</dbReference>
<feature type="domain" description="ProQ/FinO" evidence="5">
    <location>
        <begin position="50"/>
        <end position="160"/>
    </location>
</feature>
<comment type="caution">
    <text evidence="6">The sequence shown here is derived from an EMBL/GenBank/DDBJ whole genome shotgun (WGS) entry which is preliminary data.</text>
</comment>
<keyword evidence="2" id="KW-0694">RNA-binding</keyword>
<dbReference type="InterPro" id="IPR023529">
    <property type="entry name" value="ProQ"/>
</dbReference>